<dbReference type="InterPro" id="IPR008268">
    <property type="entry name" value="Peptidase_S16_AS"/>
</dbReference>
<dbReference type="Pfam" id="PF05362">
    <property type="entry name" value="Lon_C"/>
    <property type="match status" value="1"/>
</dbReference>
<dbReference type="GO" id="GO:0003697">
    <property type="term" value="F:single-stranded DNA binding"/>
    <property type="evidence" value="ECO:0007669"/>
    <property type="project" value="TreeGrafter"/>
</dbReference>
<evidence type="ECO:0000256" key="6">
    <source>
        <dbReference type="PROSITE-ProRule" id="PRU01122"/>
    </source>
</evidence>
<evidence type="ECO:0000256" key="2">
    <source>
        <dbReference type="ARBA" id="ARBA00022741"/>
    </source>
</evidence>
<dbReference type="PANTHER" id="PTHR43718:SF2">
    <property type="entry name" value="LON PROTEASE HOMOLOG, MITOCHONDRIAL"/>
    <property type="match status" value="1"/>
</dbReference>
<dbReference type="GO" id="GO:0004252">
    <property type="term" value="F:serine-type endopeptidase activity"/>
    <property type="evidence" value="ECO:0007669"/>
    <property type="project" value="InterPro"/>
</dbReference>
<dbReference type="GeneID" id="105314075"/>
<feature type="region of interest" description="Disordered" evidence="7">
    <location>
        <begin position="238"/>
        <end position="274"/>
    </location>
</feature>
<dbReference type="EnsemblMetazoa" id="XM_020001092.1">
    <property type="protein sequence ID" value="XP_019856651.1"/>
    <property type="gene ID" value="LOC105314075"/>
</dbReference>
<keyword evidence="3" id="KW-0378">Hydrolase</keyword>
<dbReference type="GO" id="GO:0004176">
    <property type="term" value="F:ATP-dependent peptidase activity"/>
    <property type="evidence" value="ECO:0007669"/>
    <property type="project" value="InterPro"/>
</dbReference>
<dbReference type="PRINTS" id="PR00830">
    <property type="entry name" value="ENDOLAPTASE"/>
</dbReference>
<protein>
    <recommendedName>
        <fullName evidence="8">Lon proteolytic domain-containing protein</fullName>
    </recommendedName>
</protein>
<dbReference type="RefSeq" id="XP_019856651.1">
    <property type="nucleotide sequence ID" value="XM_020001092.1"/>
</dbReference>
<accession>A0AAN0JIM1</accession>
<reference evidence="9" key="2">
    <citation type="submission" date="2024-06" db="UniProtKB">
        <authorList>
            <consortium name="EnsemblMetazoa"/>
        </authorList>
    </citation>
    <scope>IDENTIFICATION</scope>
</reference>
<dbReference type="InterPro" id="IPR054594">
    <property type="entry name" value="Lon_lid"/>
</dbReference>
<dbReference type="GO" id="GO:0007005">
    <property type="term" value="P:mitochondrion organization"/>
    <property type="evidence" value="ECO:0007669"/>
    <property type="project" value="TreeGrafter"/>
</dbReference>
<keyword evidence="10" id="KW-1185">Reference proteome</keyword>
<organism evidence="9 10">
    <name type="scientific">Amphimedon queenslandica</name>
    <name type="common">Sponge</name>
    <dbReference type="NCBI Taxonomy" id="400682"/>
    <lineage>
        <taxon>Eukaryota</taxon>
        <taxon>Metazoa</taxon>
        <taxon>Porifera</taxon>
        <taxon>Demospongiae</taxon>
        <taxon>Heteroscleromorpha</taxon>
        <taxon>Haplosclerida</taxon>
        <taxon>Niphatidae</taxon>
        <taxon>Amphimedon</taxon>
    </lineage>
</organism>
<dbReference type="SUPFAM" id="SSF52540">
    <property type="entry name" value="P-loop containing nucleoside triphosphate hydrolases"/>
    <property type="match status" value="1"/>
</dbReference>
<evidence type="ECO:0000313" key="9">
    <source>
        <dbReference type="EnsemblMetazoa" id="XP_019856651.1"/>
    </source>
</evidence>
<evidence type="ECO:0000256" key="5">
    <source>
        <dbReference type="ARBA" id="ARBA00022840"/>
    </source>
</evidence>
<evidence type="ECO:0000256" key="4">
    <source>
        <dbReference type="ARBA" id="ARBA00022825"/>
    </source>
</evidence>
<feature type="domain" description="Lon proteolytic" evidence="8">
    <location>
        <begin position="294"/>
        <end position="399"/>
    </location>
</feature>
<dbReference type="InterPro" id="IPR008269">
    <property type="entry name" value="Lon_proteolytic"/>
</dbReference>
<evidence type="ECO:0000259" key="8">
    <source>
        <dbReference type="PROSITE" id="PS51786"/>
    </source>
</evidence>
<dbReference type="GO" id="GO:0051131">
    <property type="term" value="P:chaperone-mediated protein complex assembly"/>
    <property type="evidence" value="ECO:0007669"/>
    <property type="project" value="TreeGrafter"/>
</dbReference>
<keyword evidence="4" id="KW-0720">Serine protease</keyword>
<evidence type="ECO:0000256" key="7">
    <source>
        <dbReference type="SAM" id="MobiDB-lite"/>
    </source>
</evidence>
<evidence type="ECO:0000256" key="1">
    <source>
        <dbReference type="ARBA" id="ARBA00022670"/>
    </source>
</evidence>
<dbReference type="PANTHER" id="PTHR43718">
    <property type="entry name" value="LON PROTEASE"/>
    <property type="match status" value="1"/>
</dbReference>
<dbReference type="Proteomes" id="UP000007879">
    <property type="component" value="Unassembled WGS sequence"/>
</dbReference>
<dbReference type="GO" id="GO:0005524">
    <property type="term" value="F:ATP binding"/>
    <property type="evidence" value="ECO:0007669"/>
    <property type="project" value="UniProtKB-KW"/>
</dbReference>
<dbReference type="InterPro" id="IPR020568">
    <property type="entry name" value="Ribosomal_Su5_D2-typ_SF"/>
</dbReference>
<dbReference type="InterPro" id="IPR014721">
    <property type="entry name" value="Ribsml_uS5_D2-typ_fold_subgr"/>
</dbReference>
<keyword evidence="2" id="KW-0547">Nucleotide-binding</keyword>
<reference evidence="10" key="1">
    <citation type="journal article" date="2010" name="Nature">
        <title>The Amphimedon queenslandica genome and the evolution of animal complexity.</title>
        <authorList>
            <person name="Srivastava M."/>
            <person name="Simakov O."/>
            <person name="Chapman J."/>
            <person name="Fahey B."/>
            <person name="Gauthier M.E."/>
            <person name="Mitros T."/>
            <person name="Richards G.S."/>
            <person name="Conaco C."/>
            <person name="Dacre M."/>
            <person name="Hellsten U."/>
            <person name="Larroux C."/>
            <person name="Putnam N.H."/>
            <person name="Stanke M."/>
            <person name="Adamska M."/>
            <person name="Darling A."/>
            <person name="Degnan S.M."/>
            <person name="Oakley T.H."/>
            <person name="Plachetzki D.C."/>
            <person name="Zhai Y."/>
            <person name="Adamski M."/>
            <person name="Calcino A."/>
            <person name="Cummins S.F."/>
            <person name="Goodstein D.M."/>
            <person name="Harris C."/>
            <person name="Jackson D.J."/>
            <person name="Leys S.P."/>
            <person name="Shu S."/>
            <person name="Woodcroft B.J."/>
            <person name="Vervoort M."/>
            <person name="Kosik K.S."/>
            <person name="Manning G."/>
            <person name="Degnan B.M."/>
            <person name="Rokhsar D.S."/>
        </authorList>
    </citation>
    <scope>NUCLEOTIDE SEQUENCE [LARGE SCALE GENOMIC DNA]</scope>
</reference>
<dbReference type="Gene3D" id="3.40.50.300">
    <property type="entry name" value="P-loop containing nucleotide triphosphate hydrolases"/>
    <property type="match status" value="2"/>
</dbReference>
<dbReference type="GO" id="GO:0005759">
    <property type="term" value="C:mitochondrial matrix"/>
    <property type="evidence" value="ECO:0007669"/>
    <property type="project" value="TreeGrafter"/>
</dbReference>
<dbReference type="PROSITE" id="PS01046">
    <property type="entry name" value="LON_SER"/>
    <property type="match status" value="1"/>
</dbReference>
<keyword evidence="1" id="KW-0645">Protease</keyword>
<dbReference type="GO" id="GO:0006515">
    <property type="term" value="P:protein quality control for misfolded or incompletely synthesized proteins"/>
    <property type="evidence" value="ECO:0007669"/>
    <property type="project" value="TreeGrafter"/>
</dbReference>
<feature type="compositionally biased region" description="Basic and acidic residues" evidence="7">
    <location>
        <begin position="248"/>
        <end position="262"/>
    </location>
</feature>
<dbReference type="Gene3D" id="3.30.230.10">
    <property type="match status" value="1"/>
</dbReference>
<sequence length="473" mass="51956">MSIPWSKTSKEDFHLERAKVILDEDHYGLKDIKDRILEFIGVSRLKGSVQGKILCFVGQPGVGIARSVARALNREGRPHNKLIQQSMFSVGGMTDVADIKGHRETDVGAMPGKVIQSLKKGDPASALLELLDPEQNSFFLDHYLDVPVDLSRVLFISTANTTDIVSGYISEEKEAVAHNNLIPQARSFSGLEEGQVLIETDALKFLIKWYCRESGVRNLLQHIEKILHKAAFKVLSQTQTKDDEAEAEGDKKKEETKEEEKPSPPPVPPVTVSSSNLKDFVGHPLFISDRFYETTPPGVVMGLAWTSMGGTTLYVETGMAEGQGLSKEGRREGGMTTTGQLGDVMKESTVIAYTFAKGTTPKDGPSAGVTIASALLSLAMDRPIHQNVAMTGELSLTGKSLAQIIEAGKRVIDDPMHLADFGAALTSGESHQIQAALEYPDVITSSPLWQENWNKIVDLFNFDFMNNYIKYFK</sequence>
<dbReference type="Pfam" id="PF22667">
    <property type="entry name" value="Lon_lid"/>
    <property type="match status" value="1"/>
</dbReference>
<keyword evidence="5" id="KW-0067">ATP-binding</keyword>
<proteinExistence type="predicted"/>
<dbReference type="SUPFAM" id="SSF54211">
    <property type="entry name" value="Ribosomal protein S5 domain 2-like"/>
    <property type="match status" value="1"/>
</dbReference>
<comment type="caution">
    <text evidence="6">Lacks conserved residue(s) required for the propagation of feature annotation.</text>
</comment>
<evidence type="ECO:0000313" key="10">
    <source>
        <dbReference type="Proteomes" id="UP000007879"/>
    </source>
</evidence>
<dbReference type="InterPro" id="IPR027417">
    <property type="entry name" value="P-loop_NTPase"/>
</dbReference>
<name>A0AAN0JIM1_AMPQE</name>
<dbReference type="InterPro" id="IPR027065">
    <property type="entry name" value="Lon_Prtase"/>
</dbReference>
<dbReference type="AlphaFoldDB" id="A0AAN0JIM1"/>
<dbReference type="KEGG" id="aqu:105314075"/>
<dbReference type="PROSITE" id="PS51786">
    <property type="entry name" value="LON_PROTEOLYTIC"/>
    <property type="match status" value="1"/>
</dbReference>
<dbReference type="Gene3D" id="1.10.8.60">
    <property type="match status" value="1"/>
</dbReference>
<evidence type="ECO:0000256" key="3">
    <source>
        <dbReference type="ARBA" id="ARBA00022801"/>
    </source>
</evidence>